<sequence length="59" mass="6729">MTEKQIKQIESQLPQGEKIDRMYSAFEGGIRVITKNADGCEIRYNVSFDADSNASIKRF</sequence>
<reference evidence="1 2" key="1">
    <citation type="submission" date="2016-10" db="EMBL/GenBank/DDBJ databases">
        <authorList>
            <person name="de Groot N.N."/>
        </authorList>
    </citation>
    <scope>NUCLEOTIDE SEQUENCE [LARGE SCALE GENOMIC DNA]</scope>
    <source>
        <strain evidence="1 2">CGMCC 1.5012</strain>
    </source>
</reference>
<evidence type="ECO:0000313" key="2">
    <source>
        <dbReference type="Proteomes" id="UP000199182"/>
    </source>
</evidence>
<dbReference type="EMBL" id="FNID01000010">
    <property type="protein sequence ID" value="SDN05279.1"/>
    <property type="molecule type" value="Genomic_DNA"/>
</dbReference>
<protein>
    <submittedName>
        <fullName evidence="1">Uncharacterized protein</fullName>
    </submittedName>
</protein>
<dbReference type="Proteomes" id="UP000199182">
    <property type="component" value="Unassembled WGS sequence"/>
</dbReference>
<accession>A0A1G9Y845</accession>
<organism evidence="1 2">
    <name type="scientific">Acetanaerobacterium elongatum</name>
    <dbReference type="NCBI Taxonomy" id="258515"/>
    <lineage>
        <taxon>Bacteria</taxon>
        <taxon>Bacillati</taxon>
        <taxon>Bacillota</taxon>
        <taxon>Clostridia</taxon>
        <taxon>Eubacteriales</taxon>
        <taxon>Oscillospiraceae</taxon>
        <taxon>Acetanaerobacterium</taxon>
    </lineage>
</organism>
<name>A0A1G9Y845_9FIRM</name>
<keyword evidence="2" id="KW-1185">Reference proteome</keyword>
<proteinExistence type="predicted"/>
<evidence type="ECO:0000313" key="1">
    <source>
        <dbReference type="EMBL" id="SDN05279.1"/>
    </source>
</evidence>
<dbReference type="AlphaFoldDB" id="A0A1G9Y845"/>
<dbReference type="RefSeq" id="WP_092639108.1">
    <property type="nucleotide sequence ID" value="NZ_FNID01000010.1"/>
</dbReference>
<dbReference type="OrthoDB" id="2084772at2"/>
<gene>
    <name evidence="1" type="ORF">SAMN05192585_11045</name>
</gene>
<dbReference type="STRING" id="258515.SAMN05192585_11045"/>